<dbReference type="Proteomes" id="UP001179280">
    <property type="component" value="Unassembled WGS sequence"/>
</dbReference>
<keyword evidence="5" id="KW-0597">Phosphoprotein</keyword>
<evidence type="ECO:0000313" key="17">
    <source>
        <dbReference type="Proteomes" id="UP001179280"/>
    </source>
</evidence>
<evidence type="ECO:0000259" key="15">
    <source>
        <dbReference type="PROSITE" id="PS50109"/>
    </source>
</evidence>
<comment type="caution">
    <text evidence="16">The sequence shown here is derived from an EMBL/GenBank/DDBJ whole genome shotgun (WGS) entry which is preliminary data.</text>
</comment>
<evidence type="ECO:0000256" key="10">
    <source>
        <dbReference type="ARBA" id="ARBA00022840"/>
    </source>
</evidence>
<keyword evidence="9 16" id="KW-0418">Kinase</keyword>
<dbReference type="RefSeq" id="WP_204466330.1">
    <property type="nucleotide sequence ID" value="NZ_JAFBCV010000006.1"/>
</dbReference>
<dbReference type="CDD" id="cd18773">
    <property type="entry name" value="PDC1_HK_sensor"/>
    <property type="match status" value="1"/>
</dbReference>
<dbReference type="EC" id="2.7.13.3" evidence="3"/>
<evidence type="ECO:0000256" key="8">
    <source>
        <dbReference type="ARBA" id="ARBA00022741"/>
    </source>
</evidence>
<evidence type="ECO:0000256" key="2">
    <source>
        <dbReference type="ARBA" id="ARBA00004651"/>
    </source>
</evidence>
<evidence type="ECO:0000256" key="4">
    <source>
        <dbReference type="ARBA" id="ARBA00022475"/>
    </source>
</evidence>
<dbReference type="SUPFAM" id="SSF55874">
    <property type="entry name" value="ATPase domain of HSP90 chaperone/DNA topoisomerase II/histidine kinase"/>
    <property type="match status" value="1"/>
</dbReference>
<sequence>MRRTRSLEKKFLLYLTGLITFIMIFVTVIYVYLEREQARELIGDQALATALAVAEIPDVKRAIESKQDVEEMRVLIERIRESAGAEYIVIGDEDGIRIAHPDETELGLPMVGGDNEGALVYGESYISLAEGSLGTAVRGKTPVLDDSGAIIGVVSVGFMIDYIDSVFEQGVIVFVLWLAFIFLLGLLASKKLASSIRKDTFGLEPYQIARLYKEREAIFESVKEGLLATDQSGVITLINHTAKEMLLIKDDVIGKPIDQIIPHSEIGYVLKQQEVAGSSETTFKNKRLIIHYHVIEENGVYGGKVASFQYRSNMNELINALSEIQQYSRDLRAQTHEHTNKLYAISGWLQLGLTQRAIEFIHQETGTQQQDNQWLFEQIKDPTIQAILIGKRSKASEKKIEFLLNPESSAEWIWPQSASAPLVTIIGNVIDNAFDAVSTVEKPSVIVFMTDLADELVIEIADNGAGIAHSIVNQLFVQGVSTKEDAGRGYGLSLVQAALEELHGSLEIGDNTPQGTIVSLYIPKERGS</sequence>
<evidence type="ECO:0000256" key="13">
    <source>
        <dbReference type="ARBA" id="ARBA00023136"/>
    </source>
</evidence>
<dbReference type="InterPro" id="IPR016120">
    <property type="entry name" value="Sig_transdc_His_kin_SpoOB"/>
</dbReference>
<accession>A0ABS2SVY5</accession>
<keyword evidence="7 14" id="KW-0812">Transmembrane</keyword>
<evidence type="ECO:0000256" key="3">
    <source>
        <dbReference type="ARBA" id="ARBA00012438"/>
    </source>
</evidence>
<evidence type="ECO:0000313" key="16">
    <source>
        <dbReference type="EMBL" id="MBM7838965.1"/>
    </source>
</evidence>
<feature type="domain" description="Histidine kinase" evidence="15">
    <location>
        <begin position="422"/>
        <end position="526"/>
    </location>
</feature>
<dbReference type="PRINTS" id="PR00344">
    <property type="entry name" value="BCTRLSENSOR"/>
</dbReference>
<comment type="catalytic activity">
    <reaction evidence="1">
        <text>ATP + protein L-histidine = ADP + protein N-phospho-L-histidine.</text>
        <dbReference type="EC" id="2.7.13.3"/>
    </reaction>
</comment>
<dbReference type="EMBL" id="JAFBCV010000006">
    <property type="protein sequence ID" value="MBM7838965.1"/>
    <property type="molecule type" value="Genomic_DNA"/>
</dbReference>
<keyword evidence="10" id="KW-0067">ATP-binding</keyword>
<protein>
    <recommendedName>
        <fullName evidence="3">histidine kinase</fullName>
        <ecNumber evidence="3">2.7.13.3</ecNumber>
    </recommendedName>
</protein>
<name>A0ABS2SVY5_9BACI</name>
<gene>
    <name evidence="16" type="ORF">JOC54_002235</name>
</gene>
<feature type="transmembrane region" description="Helical" evidence="14">
    <location>
        <begin position="12"/>
        <end position="33"/>
    </location>
</feature>
<dbReference type="PROSITE" id="PS50109">
    <property type="entry name" value="HIS_KIN"/>
    <property type="match status" value="1"/>
</dbReference>
<dbReference type="SMART" id="SM00387">
    <property type="entry name" value="HATPase_c"/>
    <property type="match status" value="1"/>
</dbReference>
<dbReference type="Gene3D" id="3.30.565.10">
    <property type="entry name" value="Histidine kinase-like ATPase, C-terminal domain"/>
    <property type="match status" value="1"/>
</dbReference>
<dbReference type="Pfam" id="PF02518">
    <property type="entry name" value="HATPase_c"/>
    <property type="match status" value="1"/>
</dbReference>
<keyword evidence="6 16" id="KW-0808">Transferase</keyword>
<dbReference type="InterPro" id="IPR029151">
    <property type="entry name" value="Sensor-like_sf"/>
</dbReference>
<proteinExistence type="predicted"/>
<dbReference type="PANTHER" id="PTHR43547:SF3">
    <property type="entry name" value="SENSOR PROTEIN CITS"/>
    <property type="match status" value="1"/>
</dbReference>
<keyword evidence="17" id="KW-1185">Reference proteome</keyword>
<keyword evidence="8" id="KW-0547">Nucleotide-binding</keyword>
<feature type="transmembrane region" description="Helical" evidence="14">
    <location>
        <begin position="169"/>
        <end position="188"/>
    </location>
</feature>
<evidence type="ECO:0000256" key="11">
    <source>
        <dbReference type="ARBA" id="ARBA00022989"/>
    </source>
</evidence>
<dbReference type="SUPFAM" id="SSF55890">
    <property type="entry name" value="Sporulation response regulatory protein Spo0B"/>
    <property type="match status" value="1"/>
</dbReference>
<evidence type="ECO:0000256" key="9">
    <source>
        <dbReference type="ARBA" id="ARBA00022777"/>
    </source>
</evidence>
<keyword evidence="12" id="KW-0902">Two-component regulatory system</keyword>
<dbReference type="SMART" id="SM00091">
    <property type="entry name" value="PAS"/>
    <property type="match status" value="1"/>
</dbReference>
<evidence type="ECO:0000256" key="5">
    <source>
        <dbReference type="ARBA" id="ARBA00022553"/>
    </source>
</evidence>
<keyword evidence="13 14" id="KW-0472">Membrane</keyword>
<dbReference type="SUPFAM" id="SSF55785">
    <property type="entry name" value="PYP-like sensor domain (PAS domain)"/>
    <property type="match status" value="1"/>
</dbReference>
<dbReference type="InterPro" id="IPR036890">
    <property type="entry name" value="HATPase_C_sf"/>
</dbReference>
<dbReference type="InterPro" id="IPR003594">
    <property type="entry name" value="HATPase_dom"/>
</dbReference>
<organism evidence="16 17">
    <name type="scientific">Shouchella xiaoxiensis</name>
    <dbReference type="NCBI Taxonomy" id="766895"/>
    <lineage>
        <taxon>Bacteria</taxon>
        <taxon>Bacillati</taxon>
        <taxon>Bacillota</taxon>
        <taxon>Bacilli</taxon>
        <taxon>Bacillales</taxon>
        <taxon>Bacillaceae</taxon>
        <taxon>Shouchella</taxon>
    </lineage>
</organism>
<dbReference type="PANTHER" id="PTHR43547">
    <property type="entry name" value="TWO-COMPONENT HISTIDINE KINASE"/>
    <property type="match status" value="1"/>
</dbReference>
<dbReference type="InterPro" id="IPR000014">
    <property type="entry name" value="PAS"/>
</dbReference>
<evidence type="ECO:0000256" key="12">
    <source>
        <dbReference type="ARBA" id="ARBA00023012"/>
    </source>
</evidence>
<keyword evidence="4" id="KW-1003">Cell membrane</keyword>
<dbReference type="Gene3D" id="3.30.450.20">
    <property type="entry name" value="PAS domain"/>
    <property type="match status" value="2"/>
</dbReference>
<evidence type="ECO:0000256" key="14">
    <source>
        <dbReference type="SAM" id="Phobius"/>
    </source>
</evidence>
<dbReference type="CDD" id="cd00130">
    <property type="entry name" value="PAS"/>
    <property type="match status" value="1"/>
</dbReference>
<dbReference type="Pfam" id="PF17203">
    <property type="entry name" value="sCache_3_2"/>
    <property type="match status" value="1"/>
</dbReference>
<dbReference type="InterPro" id="IPR005467">
    <property type="entry name" value="His_kinase_dom"/>
</dbReference>
<reference evidence="16" key="1">
    <citation type="submission" date="2021-01" db="EMBL/GenBank/DDBJ databases">
        <title>Genomic Encyclopedia of Type Strains, Phase IV (KMG-IV): sequencing the most valuable type-strain genomes for metagenomic binning, comparative biology and taxonomic classification.</title>
        <authorList>
            <person name="Goeker M."/>
        </authorList>
    </citation>
    <scope>NUCLEOTIDE SEQUENCE</scope>
    <source>
        <strain evidence="16">DSM 21943</strain>
    </source>
</reference>
<dbReference type="InterPro" id="IPR035965">
    <property type="entry name" value="PAS-like_dom_sf"/>
</dbReference>
<dbReference type="SUPFAM" id="SSF103190">
    <property type="entry name" value="Sensory domain-like"/>
    <property type="match status" value="1"/>
</dbReference>
<evidence type="ECO:0000256" key="1">
    <source>
        <dbReference type="ARBA" id="ARBA00000085"/>
    </source>
</evidence>
<evidence type="ECO:0000256" key="7">
    <source>
        <dbReference type="ARBA" id="ARBA00022692"/>
    </source>
</evidence>
<dbReference type="InterPro" id="IPR004358">
    <property type="entry name" value="Sig_transdc_His_kin-like_C"/>
</dbReference>
<dbReference type="GO" id="GO:0004673">
    <property type="term" value="F:protein histidine kinase activity"/>
    <property type="evidence" value="ECO:0007669"/>
    <property type="project" value="UniProtKB-EC"/>
</dbReference>
<evidence type="ECO:0000256" key="6">
    <source>
        <dbReference type="ARBA" id="ARBA00022679"/>
    </source>
</evidence>
<keyword evidence="11 14" id="KW-1133">Transmembrane helix</keyword>
<dbReference type="InterPro" id="IPR033463">
    <property type="entry name" value="sCache_3"/>
</dbReference>
<comment type="subcellular location">
    <subcellularLocation>
        <location evidence="2">Cell membrane</location>
        <topology evidence="2">Multi-pass membrane protein</topology>
    </subcellularLocation>
</comment>